<dbReference type="CDD" id="cd09318">
    <property type="entry name" value="TDT_SSU1"/>
    <property type="match status" value="1"/>
</dbReference>
<dbReference type="EMBL" id="JAGMUU010000012">
    <property type="protein sequence ID" value="KAH7141545.1"/>
    <property type="molecule type" value="Genomic_DNA"/>
</dbReference>
<dbReference type="InterPro" id="IPR051629">
    <property type="entry name" value="Sulfite_efflux_TDT"/>
</dbReference>
<evidence type="ECO:0000256" key="8">
    <source>
        <dbReference type="ARBA" id="ARBA00056100"/>
    </source>
</evidence>
<dbReference type="GO" id="GO:0005886">
    <property type="term" value="C:plasma membrane"/>
    <property type="evidence" value="ECO:0007669"/>
    <property type="project" value="UniProtKB-SubCell"/>
</dbReference>
<keyword evidence="4" id="KW-1003">Cell membrane</keyword>
<feature type="transmembrane region" description="Helical" evidence="11">
    <location>
        <begin position="223"/>
        <end position="247"/>
    </location>
</feature>
<proteinExistence type="inferred from homology"/>
<evidence type="ECO:0000256" key="11">
    <source>
        <dbReference type="SAM" id="Phobius"/>
    </source>
</evidence>
<dbReference type="PANTHER" id="PTHR31686">
    <property type="match status" value="1"/>
</dbReference>
<feature type="transmembrane region" description="Helical" evidence="11">
    <location>
        <begin position="76"/>
        <end position="105"/>
    </location>
</feature>
<dbReference type="PANTHER" id="PTHR31686:SF1">
    <property type="entry name" value="SULFITE EFFLUX PUMP SSU1"/>
    <property type="match status" value="1"/>
</dbReference>
<evidence type="ECO:0000313" key="12">
    <source>
        <dbReference type="EMBL" id="KAH7141545.1"/>
    </source>
</evidence>
<accession>A0A9P9J4A5</accession>
<evidence type="ECO:0000256" key="9">
    <source>
        <dbReference type="ARBA" id="ARBA00072906"/>
    </source>
</evidence>
<organism evidence="12 13">
    <name type="scientific">Dactylonectria estremocensis</name>
    <dbReference type="NCBI Taxonomy" id="1079267"/>
    <lineage>
        <taxon>Eukaryota</taxon>
        <taxon>Fungi</taxon>
        <taxon>Dikarya</taxon>
        <taxon>Ascomycota</taxon>
        <taxon>Pezizomycotina</taxon>
        <taxon>Sordariomycetes</taxon>
        <taxon>Hypocreomycetidae</taxon>
        <taxon>Hypocreales</taxon>
        <taxon>Nectriaceae</taxon>
        <taxon>Dactylonectria</taxon>
    </lineage>
</organism>
<dbReference type="InterPro" id="IPR038665">
    <property type="entry name" value="Voltage-dep_anion_channel_sf"/>
</dbReference>
<feature type="transmembrane region" description="Helical" evidence="11">
    <location>
        <begin position="372"/>
        <end position="392"/>
    </location>
</feature>
<feature type="region of interest" description="Disordered" evidence="10">
    <location>
        <begin position="1"/>
        <end position="21"/>
    </location>
</feature>
<feature type="transmembrane region" description="Helical" evidence="11">
    <location>
        <begin position="187"/>
        <end position="211"/>
    </location>
</feature>
<dbReference type="InterPro" id="IPR004695">
    <property type="entry name" value="SLAC1/Mae1/Ssu1/TehA"/>
</dbReference>
<feature type="non-terminal residue" evidence="12">
    <location>
        <position position="1"/>
    </location>
</feature>
<comment type="caution">
    <text evidence="12">The sequence shown here is derived from an EMBL/GenBank/DDBJ whole genome shotgun (WGS) entry which is preliminary data.</text>
</comment>
<dbReference type="GO" id="GO:0000319">
    <property type="term" value="F:sulfite transmembrane transporter activity"/>
    <property type="evidence" value="ECO:0007669"/>
    <property type="project" value="TreeGrafter"/>
</dbReference>
<keyword evidence="13" id="KW-1185">Reference proteome</keyword>
<feature type="transmembrane region" description="Helical" evidence="11">
    <location>
        <begin position="398"/>
        <end position="418"/>
    </location>
</feature>
<dbReference type="FunFam" id="1.50.10.150:FF:000004">
    <property type="entry name" value="Malic acid transporter"/>
    <property type="match status" value="1"/>
</dbReference>
<comment type="function">
    <text evidence="8">Sulphite efflux pump required for the secretion of sulphite as a reducing agent. In the presence of sulphite, cystine in keratin is directly cleaved to cysteine and S-sulphocysteine, and thereby, reduced proteins become accessible to hydrolysis by a variety of secreted endo- and exoproteases. Excretion of sulphite mediated by an efflux pump also represents a detoxification pathway for dermatophytes during infection of the epidermal stratum corneum, hair and nails, which are rich in cysteine.</text>
</comment>
<evidence type="ECO:0000256" key="7">
    <source>
        <dbReference type="ARBA" id="ARBA00023136"/>
    </source>
</evidence>
<evidence type="ECO:0000256" key="10">
    <source>
        <dbReference type="SAM" id="MobiDB-lite"/>
    </source>
</evidence>
<feature type="transmembrane region" description="Helical" evidence="11">
    <location>
        <begin position="291"/>
        <end position="316"/>
    </location>
</feature>
<feature type="transmembrane region" description="Helical" evidence="11">
    <location>
        <begin position="156"/>
        <end position="181"/>
    </location>
</feature>
<protein>
    <recommendedName>
        <fullName evidence="9">Sulfite efflux pump SSU1</fullName>
    </recommendedName>
</protein>
<reference evidence="12" key="1">
    <citation type="journal article" date="2021" name="Nat. Commun.">
        <title>Genetic determinants of endophytism in the Arabidopsis root mycobiome.</title>
        <authorList>
            <person name="Mesny F."/>
            <person name="Miyauchi S."/>
            <person name="Thiergart T."/>
            <person name="Pickel B."/>
            <person name="Atanasova L."/>
            <person name="Karlsson M."/>
            <person name="Huettel B."/>
            <person name="Barry K.W."/>
            <person name="Haridas S."/>
            <person name="Chen C."/>
            <person name="Bauer D."/>
            <person name="Andreopoulos W."/>
            <person name="Pangilinan J."/>
            <person name="LaButti K."/>
            <person name="Riley R."/>
            <person name="Lipzen A."/>
            <person name="Clum A."/>
            <person name="Drula E."/>
            <person name="Henrissat B."/>
            <person name="Kohler A."/>
            <person name="Grigoriev I.V."/>
            <person name="Martin F.M."/>
            <person name="Hacquard S."/>
        </authorList>
    </citation>
    <scope>NUCLEOTIDE SEQUENCE</scope>
    <source>
        <strain evidence="12">MPI-CAGE-AT-0021</strain>
    </source>
</reference>
<evidence type="ECO:0000256" key="4">
    <source>
        <dbReference type="ARBA" id="ARBA00022475"/>
    </source>
</evidence>
<feature type="transmembrane region" description="Helical" evidence="11">
    <location>
        <begin position="336"/>
        <end position="360"/>
    </location>
</feature>
<keyword evidence="7 11" id="KW-0472">Membrane</keyword>
<keyword evidence="3" id="KW-0813">Transport</keyword>
<feature type="transmembrane region" description="Helical" evidence="11">
    <location>
        <begin position="253"/>
        <end position="279"/>
    </location>
</feature>
<dbReference type="OrthoDB" id="1099at2759"/>
<evidence type="ECO:0000256" key="1">
    <source>
        <dbReference type="ARBA" id="ARBA00004651"/>
    </source>
</evidence>
<comment type="subcellular location">
    <subcellularLocation>
        <location evidence="1">Cell membrane</location>
        <topology evidence="1">Multi-pass membrane protein</topology>
    </subcellularLocation>
</comment>
<comment type="similarity">
    <text evidence="2">Belongs to the tellurite-resistance/dicarboxylate transporter (TDT) family.</text>
</comment>
<gene>
    <name evidence="12" type="ORF">B0J13DRAFT_476949</name>
</gene>
<dbReference type="Pfam" id="PF03595">
    <property type="entry name" value="SLAC1"/>
    <property type="match status" value="1"/>
</dbReference>
<sequence>MESSGRSPVAEGTVSSPSTDEMNIQARLGPGLAASFISSTTSTASPEDAESNRAVDILHAESTIQKEKKSLGREKYAWVFVRTFTPSWFAVNMGTGIVSILLHNLPYNGTWLYWISVIIFALNVLLFAIFLFISVLRYFTYPGLWTVMIRHPVVPLFLGAFPMGLATIIEMIVLVCVPVWGHWAITLAWVLWWIDSIMSIAICYLVPFMMMHLHDTKLPAANAAWLLPIASVIVASGVGGVVSEVLVNEEHALWTLVVSYILWGTSIPLSMSYLVIYLHRLFMHNLPPREVIVSAFIPVGTLGQGAFAIMQFGKVASMIFTKTKTLGGSDTRSGEILYVFGWIAGLIMWAYGLAWLFFALASISRGKMPFNLGWWSCTFPLGVWASAAISFGQEMPSTFFRVLGTVISVIVTMLWLMVSIYTIRNIAKGQTFVAPDFNLWQECKSRS</sequence>
<evidence type="ECO:0000256" key="6">
    <source>
        <dbReference type="ARBA" id="ARBA00022989"/>
    </source>
</evidence>
<dbReference type="Gene3D" id="1.50.10.150">
    <property type="entry name" value="Voltage-dependent anion channel"/>
    <property type="match status" value="1"/>
</dbReference>
<dbReference type="AlphaFoldDB" id="A0A9P9J4A5"/>
<keyword evidence="5 11" id="KW-0812">Transmembrane</keyword>
<evidence type="ECO:0000256" key="2">
    <source>
        <dbReference type="ARBA" id="ARBA00008566"/>
    </source>
</evidence>
<evidence type="ECO:0000313" key="13">
    <source>
        <dbReference type="Proteomes" id="UP000717696"/>
    </source>
</evidence>
<feature type="transmembrane region" description="Helical" evidence="11">
    <location>
        <begin position="111"/>
        <end position="136"/>
    </location>
</feature>
<evidence type="ECO:0000256" key="5">
    <source>
        <dbReference type="ARBA" id="ARBA00022692"/>
    </source>
</evidence>
<keyword evidence="6 11" id="KW-1133">Transmembrane helix</keyword>
<name>A0A9P9J4A5_9HYPO</name>
<dbReference type="Proteomes" id="UP000717696">
    <property type="component" value="Unassembled WGS sequence"/>
</dbReference>
<evidence type="ECO:0000256" key="3">
    <source>
        <dbReference type="ARBA" id="ARBA00022448"/>
    </source>
</evidence>